<dbReference type="GO" id="GO:0005886">
    <property type="term" value="C:plasma membrane"/>
    <property type="evidence" value="ECO:0007669"/>
    <property type="project" value="UniProtKB-SubCell"/>
</dbReference>
<evidence type="ECO:0000313" key="9">
    <source>
        <dbReference type="EMBL" id="CDZ77376.1"/>
    </source>
</evidence>
<keyword evidence="5 7" id="KW-1133">Transmembrane helix</keyword>
<dbReference type="Proteomes" id="UP000044071">
    <property type="component" value="Unassembled WGS sequence"/>
</dbReference>
<evidence type="ECO:0000256" key="3">
    <source>
        <dbReference type="ARBA" id="ARBA00022692"/>
    </source>
</evidence>
<feature type="transmembrane region" description="Helical" evidence="7">
    <location>
        <begin position="206"/>
        <end position="238"/>
    </location>
</feature>
<dbReference type="EMBL" id="CCSB01000002">
    <property type="protein sequence ID" value="CDZ77376.1"/>
    <property type="molecule type" value="Genomic_DNA"/>
</dbReference>
<dbReference type="STRING" id="1034943.BN59_01659"/>
<feature type="domain" description="Thioredoxin" evidence="8">
    <location>
        <begin position="476"/>
        <end position="616"/>
    </location>
</feature>
<feature type="transmembrane region" description="Helical" evidence="7">
    <location>
        <begin position="365"/>
        <end position="388"/>
    </location>
</feature>
<evidence type="ECO:0000256" key="7">
    <source>
        <dbReference type="SAM" id="Phobius"/>
    </source>
</evidence>
<name>A0A078KWL5_9GAMM</name>
<dbReference type="eggNOG" id="COG4232">
    <property type="taxonomic scope" value="Bacteria"/>
</dbReference>
<dbReference type="NCBIfam" id="NF001419">
    <property type="entry name" value="PRK00293.1"/>
    <property type="match status" value="1"/>
</dbReference>
<organism evidence="9 10">
    <name type="scientific">Legionella massiliensis</name>
    <dbReference type="NCBI Taxonomy" id="1034943"/>
    <lineage>
        <taxon>Bacteria</taxon>
        <taxon>Pseudomonadati</taxon>
        <taxon>Pseudomonadota</taxon>
        <taxon>Gammaproteobacteria</taxon>
        <taxon>Legionellales</taxon>
        <taxon>Legionellaceae</taxon>
        <taxon>Legionella</taxon>
    </lineage>
</organism>
<dbReference type="CDD" id="cd02953">
    <property type="entry name" value="DsbDgamma"/>
    <property type="match status" value="1"/>
</dbReference>
<sequence>MLSRGEGKKILVFFTLQLQWSAILQVFEHFMKKWLLVAVFWSLAFLTNATPLPASEVFQIEAKLFDPNTLIINWQIKPGYFLYSDRIKLDETPNSNVHVGTIRFPETMQKVDKQGRVYTIYRDKLSVPVAILGEQPGESLIEVHYQGCADDGFCYPPETRQIKLTIDNNLALTDVSLEGESLSTSLAEPPQPPQDETEAVFINHHWAFVILSFWFFGLLLAFTPCILPMIPVLSGIIVGHGHEISTRKAFFLSLSYVLSMSFTYAVVGAVVATLGSNLQVLMQTPWAISLFSLIFVILALSMFGYYDLRLPVSWQAKLANLSRGQSSGHYIGAAIMGALSTLILSPCVTPPLMGALGYIAHSGNMALGSSALFFLGLGMGTPLLLIGASAGKWLPKAGKWMNAVKTFFGVLLLAVALYLMGRILPSLLVMGLWAALMIFSGIYCGALALSKTNLEKFGQGLGIMLLLYGILVLVGASMGNTNPLQPLVRVEASAAIKSSDTKTVNTINELQKALKNAKGKPVMLDFYADWCSSCQVMEATLFKDPRVESVLKDFVVLKVDITANKEQQKALLSQFNVVAPPTFVFLNKQGKEQTNLRLVGETPTNKFLKQLDLALGD</sequence>
<dbReference type="InterPro" id="IPR036249">
    <property type="entry name" value="Thioredoxin-like_sf"/>
</dbReference>
<feature type="transmembrane region" description="Helical" evidence="7">
    <location>
        <begin position="286"/>
        <end position="306"/>
    </location>
</feature>
<evidence type="ECO:0000256" key="4">
    <source>
        <dbReference type="ARBA" id="ARBA00022748"/>
    </source>
</evidence>
<dbReference type="GO" id="GO:0017004">
    <property type="term" value="P:cytochrome complex assembly"/>
    <property type="evidence" value="ECO:0007669"/>
    <property type="project" value="UniProtKB-KW"/>
</dbReference>
<dbReference type="InterPro" id="IPR035671">
    <property type="entry name" value="DsbD_gamma"/>
</dbReference>
<protein>
    <submittedName>
        <fullName evidence="9">Thiol:disulfide interchange protein DsbD</fullName>
    </submittedName>
</protein>
<feature type="transmembrane region" description="Helical" evidence="7">
    <location>
        <begin position="400"/>
        <end position="421"/>
    </location>
</feature>
<dbReference type="SUPFAM" id="SSF52833">
    <property type="entry name" value="Thioredoxin-like"/>
    <property type="match status" value="1"/>
</dbReference>
<comment type="subcellular location">
    <subcellularLocation>
        <location evidence="1">Cell membrane</location>
        <topology evidence="1">Multi-pass membrane protein</topology>
    </subcellularLocation>
</comment>
<evidence type="ECO:0000256" key="2">
    <source>
        <dbReference type="ARBA" id="ARBA00022475"/>
    </source>
</evidence>
<dbReference type="PANTHER" id="PTHR32234:SF0">
    <property type="entry name" value="THIOL:DISULFIDE INTERCHANGE PROTEIN DSBD"/>
    <property type="match status" value="1"/>
</dbReference>
<dbReference type="GO" id="GO:0015035">
    <property type="term" value="F:protein-disulfide reductase activity"/>
    <property type="evidence" value="ECO:0007669"/>
    <property type="project" value="TreeGrafter"/>
</dbReference>
<dbReference type="SUPFAM" id="SSF74863">
    <property type="entry name" value="Thiol:disulfide interchange protein DsbD, N-terminal domain (DsbD-alpha)"/>
    <property type="match status" value="1"/>
</dbReference>
<dbReference type="InterPro" id="IPR013766">
    <property type="entry name" value="Thioredoxin_domain"/>
</dbReference>
<keyword evidence="6 7" id="KW-0472">Membrane</keyword>
<dbReference type="Gene3D" id="2.60.40.1250">
    <property type="entry name" value="Thiol:disulfide interchange protein DsbD, N-terminal domain"/>
    <property type="match status" value="1"/>
</dbReference>
<dbReference type="InterPro" id="IPR036929">
    <property type="entry name" value="DsbDN_sf"/>
</dbReference>
<keyword evidence="3 7" id="KW-0812">Transmembrane</keyword>
<evidence type="ECO:0000256" key="5">
    <source>
        <dbReference type="ARBA" id="ARBA00022989"/>
    </source>
</evidence>
<accession>A0A078KWL5</accession>
<dbReference type="Pfam" id="PF11412">
    <property type="entry name" value="DsbD_N"/>
    <property type="match status" value="1"/>
</dbReference>
<reference evidence="9 10" key="1">
    <citation type="submission" date="2014-06" db="EMBL/GenBank/DDBJ databases">
        <authorList>
            <person name="Urmite Genomes Urmite Genomes"/>
        </authorList>
    </citation>
    <scope>NUCLEOTIDE SEQUENCE [LARGE SCALE GENOMIC DNA]</scope>
</reference>
<dbReference type="GO" id="GO:0045454">
    <property type="term" value="P:cell redox homeostasis"/>
    <property type="evidence" value="ECO:0007669"/>
    <property type="project" value="TreeGrafter"/>
</dbReference>
<feature type="transmembrane region" description="Helical" evidence="7">
    <location>
        <begin position="250"/>
        <end position="274"/>
    </location>
</feature>
<dbReference type="InterPro" id="IPR028250">
    <property type="entry name" value="DsbDN"/>
</dbReference>
<dbReference type="AlphaFoldDB" id="A0A078KWL5"/>
<gene>
    <name evidence="9" type="primary">dsbD_1</name>
    <name evidence="9" type="ORF">BN59_01659</name>
</gene>
<dbReference type="PROSITE" id="PS51352">
    <property type="entry name" value="THIOREDOXIN_2"/>
    <property type="match status" value="1"/>
</dbReference>
<dbReference type="PANTHER" id="PTHR32234">
    <property type="entry name" value="THIOL:DISULFIDE INTERCHANGE PROTEIN DSBD"/>
    <property type="match status" value="1"/>
</dbReference>
<dbReference type="InterPro" id="IPR003834">
    <property type="entry name" value="Cyt_c_assmbl_TM_dom"/>
</dbReference>
<evidence type="ECO:0000259" key="8">
    <source>
        <dbReference type="PROSITE" id="PS51352"/>
    </source>
</evidence>
<evidence type="ECO:0000256" key="6">
    <source>
        <dbReference type="ARBA" id="ARBA00023136"/>
    </source>
</evidence>
<feature type="transmembrane region" description="Helical" evidence="7">
    <location>
        <begin position="427"/>
        <end position="449"/>
    </location>
</feature>
<keyword evidence="4" id="KW-0201">Cytochrome c-type biogenesis</keyword>
<proteinExistence type="predicted"/>
<dbReference type="Pfam" id="PF13899">
    <property type="entry name" value="Thioredoxin_7"/>
    <property type="match status" value="1"/>
</dbReference>
<dbReference type="Gene3D" id="3.40.30.10">
    <property type="entry name" value="Glutaredoxin"/>
    <property type="match status" value="1"/>
</dbReference>
<keyword evidence="10" id="KW-1185">Reference proteome</keyword>
<keyword evidence="2" id="KW-1003">Cell membrane</keyword>
<feature type="transmembrane region" description="Helical" evidence="7">
    <location>
        <begin position="327"/>
        <end position="345"/>
    </location>
</feature>
<feature type="transmembrane region" description="Helical" evidence="7">
    <location>
        <begin position="461"/>
        <end position="479"/>
    </location>
</feature>
<evidence type="ECO:0000313" key="10">
    <source>
        <dbReference type="Proteomes" id="UP000044071"/>
    </source>
</evidence>
<dbReference type="Pfam" id="PF02683">
    <property type="entry name" value="DsbD_TM"/>
    <property type="match status" value="1"/>
</dbReference>
<evidence type="ECO:0000256" key="1">
    <source>
        <dbReference type="ARBA" id="ARBA00004651"/>
    </source>
</evidence>